<evidence type="ECO:0000313" key="1">
    <source>
        <dbReference type="EMBL" id="PMD69798.1"/>
    </source>
</evidence>
<dbReference type="PANTHER" id="PTHR48079">
    <property type="entry name" value="PROTEIN YEEZ"/>
    <property type="match status" value="1"/>
</dbReference>
<evidence type="ECO:0008006" key="3">
    <source>
        <dbReference type="Google" id="ProtNLM"/>
    </source>
</evidence>
<name>A0A2N7ATN8_9LACO</name>
<dbReference type="AlphaFoldDB" id="A0A2N7ATN8"/>
<dbReference type="Gene3D" id="3.40.50.720">
    <property type="entry name" value="NAD(P)-binding Rossmann-like Domain"/>
    <property type="match status" value="1"/>
</dbReference>
<sequence length="158" mass="17639">MISQGINANVVRLAMSVHGNERYGLVSLLIQQAKKNKFVSYFGNGDNYWNAVNVNDVADLFISALNYTQSPKHSLHVFNAVAEGKLPTKKIAETISNKLNLPLKQQPSLEFHNNEINQIFMVDKSFAGNFPVSNELTKSKLNWHPKGTGLLENLKISL</sequence>
<dbReference type="EMBL" id="NIPR01000025">
    <property type="protein sequence ID" value="PMD69798.1"/>
    <property type="molecule type" value="Genomic_DNA"/>
</dbReference>
<dbReference type="GO" id="GO:0005737">
    <property type="term" value="C:cytoplasm"/>
    <property type="evidence" value="ECO:0007669"/>
    <property type="project" value="TreeGrafter"/>
</dbReference>
<dbReference type="GO" id="GO:0004029">
    <property type="term" value="F:aldehyde dehydrogenase (NAD+) activity"/>
    <property type="evidence" value="ECO:0007669"/>
    <property type="project" value="TreeGrafter"/>
</dbReference>
<accession>A0A2N7ATN8</accession>
<dbReference type="InterPro" id="IPR036291">
    <property type="entry name" value="NAD(P)-bd_dom_sf"/>
</dbReference>
<organism evidence="1 2">
    <name type="scientific">Companilactobacillus nuruki</name>
    <dbReference type="NCBI Taxonomy" id="1993540"/>
    <lineage>
        <taxon>Bacteria</taxon>
        <taxon>Bacillati</taxon>
        <taxon>Bacillota</taxon>
        <taxon>Bacilli</taxon>
        <taxon>Lactobacillales</taxon>
        <taxon>Lactobacillaceae</taxon>
        <taxon>Companilactobacillus</taxon>
    </lineage>
</organism>
<comment type="caution">
    <text evidence="1">The sequence shown here is derived from an EMBL/GenBank/DDBJ whole genome shotgun (WGS) entry which is preliminary data.</text>
</comment>
<dbReference type="InterPro" id="IPR051783">
    <property type="entry name" value="NAD(P)-dependent_oxidoreduct"/>
</dbReference>
<evidence type="ECO:0000313" key="2">
    <source>
        <dbReference type="Proteomes" id="UP000235649"/>
    </source>
</evidence>
<dbReference type="Proteomes" id="UP000235649">
    <property type="component" value="Unassembled WGS sequence"/>
</dbReference>
<dbReference type="RefSeq" id="WP_102196330.1">
    <property type="nucleotide sequence ID" value="NZ_NIPR01000025.1"/>
</dbReference>
<keyword evidence="2" id="KW-1185">Reference proteome</keyword>
<reference evidence="1 2" key="1">
    <citation type="submission" date="2017-05" db="EMBL/GenBank/DDBJ databases">
        <title>Lactobacillus nurukis nov., sp. nov., isolated from nuruk.</title>
        <authorList>
            <person name="Kim S.-J."/>
        </authorList>
    </citation>
    <scope>NUCLEOTIDE SEQUENCE [LARGE SCALE GENOMIC DNA]</scope>
    <source>
        <strain evidence="1 2">SYF10-1a</strain>
    </source>
</reference>
<dbReference type="SUPFAM" id="SSF51735">
    <property type="entry name" value="NAD(P)-binding Rossmann-fold domains"/>
    <property type="match status" value="1"/>
</dbReference>
<gene>
    <name evidence="1" type="ORF">CBP76_07740</name>
</gene>
<proteinExistence type="predicted"/>
<protein>
    <recommendedName>
        <fullName evidence="3">NAD-dependent epimerase/dehydratase domain-containing protein</fullName>
    </recommendedName>
</protein>
<dbReference type="PANTHER" id="PTHR48079:SF9">
    <property type="entry name" value="PUTATIVE-RELATED"/>
    <property type="match status" value="1"/>
</dbReference>